<proteinExistence type="predicted"/>
<feature type="transmembrane region" description="Helical" evidence="1">
    <location>
        <begin position="23"/>
        <end position="44"/>
    </location>
</feature>
<keyword evidence="1" id="KW-0812">Transmembrane</keyword>
<keyword evidence="1" id="KW-1133">Transmembrane helix</keyword>
<keyword evidence="3" id="KW-1185">Reference proteome</keyword>
<dbReference type="RefSeq" id="WP_242775643.1">
    <property type="nucleotide sequence ID" value="NZ_JALDAY010000016.1"/>
</dbReference>
<comment type="caution">
    <text evidence="2">The sequence shown here is derived from an EMBL/GenBank/DDBJ whole genome shotgun (WGS) entry which is preliminary data.</text>
</comment>
<evidence type="ECO:0000256" key="1">
    <source>
        <dbReference type="SAM" id="Phobius"/>
    </source>
</evidence>
<dbReference type="Proteomes" id="UP001165269">
    <property type="component" value="Unassembled WGS sequence"/>
</dbReference>
<reference evidence="2" key="1">
    <citation type="submission" date="2022-03" db="EMBL/GenBank/DDBJ databases">
        <title>Streptomyces 7R015 and 7R016 isolated from Barleria lupulina in Thailand.</title>
        <authorList>
            <person name="Kanchanasin P."/>
            <person name="Phongsopitanun W."/>
            <person name="Tanasupawat S."/>
        </authorList>
    </citation>
    <scope>NUCLEOTIDE SEQUENCE</scope>
    <source>
        <strain evidence="2">7R015</strain>
    </source>
</reference>
<name>A0ABS9YKT3_9ACTN</name>
<gene>
    <name evidence="2" type="ORF">MQP27_42565</name>
</gene>
<protein>
    <submittedName>
        <fullName evidence="2">Uncharacterized protein</fullName>
    </submittedName>
</protein>
<dbReference type="EMBL" id="JALDAY010000016">
    <property type="protein sequence ID" value="MCI3277770.1"/>
    <property type="molecule type" value="Genomic_DNA"/>
</dbReference>
<sequence>MNLLSAGDLAAVWTPNPDHPYTWAKFFGFLAVVVGCLIAFAGVYAARSTWRGLDPSRRRTQLRPLAVMAGVFLAIGLAVVAFGVWLF</sequence>
<organism evidence="2 3">
    <name type="scientific">Streptomyces cylindrosporus</name>
    <dbReference type="NCBI Taxonomy" id="2927583"/>
    <lineage>
        <taxon>Bacteria</taxon>
        <taxon>Bacillati</taxon>
        <taxon>Actinomycetota</taxon>
        <taxon>Actinomycetes</taxon>
        <taxon>Kitasatosporales</taxon>
        <taxon>Streptomycetaceae</taxon>
        <taxon>Streptomyces</taxon>
    </lineage>
</organism>
<keyword evidence="1" id="KW-0472">Membrane</keyword>
<evidence type="ECO:0000313" key="2">
    <source>
        <dbReference type="EMBL" id="MCI3277770.1"/>
    </source>
</evidence>
<feature type="transmembrane region" description="Helical" evidence="1">
    <location>
        <begin position="65"/>
        <end position="86"/>
    </location>
</feature>
<evidence type="ECO:0000313" key="3">
    <source>
        <dbReference type="Proteomes" id="UP001165269"/>
    </source>
</evidence>
<accession>A0ABS9YKT3</accession>